<dbReference type="Proteomes" id="UP001162131">
    <property type="component" value="Unassembled WGS sequence"/>
</dbReference>
<protein>
    <recommendedName>
        <fullName evidence="3">Recombination activating protein 2</fullName>
    </recommendedName>
</protein>
<accession>A0AAU9KEY4</accession>
<organism evidence="1 2">
    <name type="scientific">Blepharisma stoltei</name>
    <dbReference type="NCBI Taxonomy" id="1481888"/>
    <lineage>
        <taxon>Eukaryota</taxon>
        <taxon>Sar</taxon>
        <taxon>Alveolata</taxon>
        <taxon>Ciliophora</taxon>
        <taxon>Postciliodesmatophora</taxon>
        <taxon>Heterotrichea</taxon>
        <taxon>Heterotrichida</taxon>
        <taxon>Blepharismidae</taxon>
        <taxon>Blepharisma</taxon>
    </lineage>
</organism>
<gene>
    <name evidence="1" type="ORF">BSTOLATCC_MIC65398</name>
</gene>
<evidence type="ECO:0008006" key="3">
    <source>
        <dbReference type="Google" id="ProtNLM"/>
    </source>
</evidence>
<comment type="caution">
    <text evidence="1">The sequence shown here is derived from an EMBL/GenBank/DDBJ whole genome shotgun (WGS) entry which is preliminary data.</text>
</comment>
<evidence type="ECO:0000313" key="1">
    <source>
        <dbReference type="EMBL" id="CAG9336093.1"/>
    </source>
</evidence>
<name>A0AAU9KEY4_9CILI</name>
<reference evidence="1" key="1">
    <citation type="submission" date="2021-09" db="EMBL/GenBank/DDBJ databases">
        <authorList>
            <consortium name="AG Swart"/>
            <person name="Singh M."/>
            <person name="Singh A."/>
            <person name="Seah K."/>
            <person name="Emmerich C."/>
        </authorList>
    </citation>
    <scope>NUCLEOTIDE SEQUENCE</scope>
    <source>
        <strain evidence="1">ATCC30299</strain>
    </source>
</reference>
<evidence type="ECO:0000313" key="2">
    <source>
        <dbReference type="Proteomes" id="UP001162131"/>
    </source>
</evidence>
<dbReference type="EMBL" id="CAJZBQ010000063">
    <property type="protein sequence ID" value="CAG9336093.1"/>
    <property type="molecule type" value="Genomic_DNA"/>
</dbReference>
<sequence length="112" mass="12778">MYENQSSVSDLSLSQAYYEYVNIYHHITSLYLIDQDPGCTILTIYDTENEREDTKALKFSEKLDDGTCIAQLPNAKLFCFGGGHPITGNSYIIDRNYKVHSLASGFRSNYKF</sequence>
<keyword evidence="2" id="KW-1185">Reference proteome</keyword>
<dbReference type="AlphaFoldDB" id="A0AAU9KEY4"/>
<proteinExistence type="predicted"/>